<evidence type="ECO:0000313" key="12">
    <source>
        <dbReference type="EMBL" id="PZE17789.1"/>
    </source>
</evidence>
<evidence type="ECO:0000259" key="10">
    <source>
        <dbReference type="PROSITE" id="PS50109"/>
    </source>
</evidence>
<evidence type="ECO:0000256" key="5">
    <source>
        <dbReference type="ARBA" id="ARBA00022741"/>
    </source>
</evidence>
<dbReference type="GO" id="GO:0000155">
    <property type="term" value="F:phosphorelay sensor kinase activity"/>
    <property type="evidence" value="ECO:0007669"/>
    <property type="project" value="InterPro"/>
</dbReference>
<evidence type="ECO:0000256" key="7">
    <source>
        <dbReference type="ARBA" id="ARBA00022840"/>
    </source>
</evidence>
<dbReference type="SUPFAM" id="SSF55785">
    <property type="entry name" value="PYP-like sensor domain (PAS domain)"/>
    <property type="match status" value="1"/>
</dbReference>
<dbReference type="PROSITE" id="PS50109">
    <property type="entry name" value="HIS_KIN"/>
    <property type="match status" value="1"/>
</dbReference>
<feature type="domain" description="Histidine kinase" evidence="10">
    <location>
        <begin position="267"/>
        <end position="476"/>
    </location>
</feature>
<dbReference type="EC" id="2.7.13.3" evidence="2"/>
<dbReference type="PRINTS" id="PR00344">
    <property type="entry name" value="BCTRLSENSOR"/>
</dbReference>
<evidence type="ECO:0000256" key="9">
    <source>
        <dbReference type="PROSITE-ProRule" id="PRU00169"/>
    </source>
</evidence>
<dbReference type="Gene3D" id="3.30.450.20">
    <property type="entry name" value="PAS domain"/>
    <property type="match status" value="1"/>
</dbReference>
<evidence type="ECO:0000256" key="3">
    <source>
        <dbReference type="ARBA" id="ARBA00022553"/>
    </source>
</evidence>
<dbReference type="InterPro" id="IPR011006">
    <property type="entry name" value="CheY-like_superfamily"/>
</dbReference>
<dbReference type="Gene3D" id="3.40.50.2300">
    <property type="match status" value="1"/>
</dbReference>
<organism evidence="12 13">
    <name type="scientific">Putridiphycobacter roseus</name>
    <dbReference type="NCBI Taxonomy" id="2219161"/>
    <lineage>
        <taxon>Bacteria</taxon>
        <taxon>Pseudomonadati</taxon>
        <taxon>Bacteroidota</taxon>
        <taxon>Flavobacteriia</taxon>
        <taxon>Flavobacteriales</taxon>
        <taxon>Crocinitomicaceae</taxon>
        <taxon>Putridiphycobacter</taxon>
    </lineage>
</organism>
<dbReference type="InterPro" id="IPR004358">
    <property type="entry name" value="Sig_transdc_His_kin-like_C"/>
</dbReference>
<name>A0A2W1MZX6_9FLAO</name>
<dbReference type="InterPro" id="IPR005467">
    <property type="entry name" value="His_kinase_dom"/>
</dbReference>
<accession>A0A2W1MZX6</accession>
<dbReference type="InterPro" id="IPR003594">
    <property type="entry name" value="HATPase_dom"/>
</dbReference>
<keyword evidence="13" id="KW-1185">Reference proteome</keyword>
<dbReference type="SUPFAM" id="SSF47384">
    <property type="entry name" value="Homodimeric domain of signal transducing histidine kinase"/>
    <property type="match status" value="1"/>
</dbReference>
<dbReference type="SMART" id="SM00388">
    <property type="entry name" value="HisKA"/>
    <property type="match status" value="1"/>
</dbReference>
<dbReference type="Pfam" id="PF00512">
    <property type="entry name" value="HisKA"/>
    <property type="match status" value="1"/>
</dbReference>
<sequence length="476" mass="54200">MKKVKLSALIIEEREEDYLLLKNCMSALTEWQVETQWAKTYEEGVEHFKSLNIDVCFLDTHLGNETGSDFLNELSRLKEHIPIILVGTKNQVDELIEDDGVDDFVNRNTISPAVISKSIKFATETYKQQELLRVEKEKYVNLFSNSHEAIFTADKNFKVIRYNESFKNLMQLENIQSFDFRKMIISDDIEMLFKSISKKTGKNIQRAKIKNGVGKILEVYISISTILYSKDEANFQGVIHDITELEIAEAENIRTEKLELMSRMARILGHEVRNPLSNIMLATEEMKLEFGESEDAKMLLNLVHRNTKRISTLIDNFLKNTRNSKIAKQDIFIENALKNAINNCKDRITLKKIDFINEGLAQESKIYGDKEQLTIAFTNIIINAIEALDQTENPKIIIALNSTSTEVEVGISDNGIGMSPEVQENLFTPFYSSKQGGLGLGMANTKNIFDVHKAKVSVDSTSNAGTRFKIVFKLNQ</sequence>
<keyword evidence="5" id="KW-0547">Nucleotide-binding</keyword>
<dbReference type="CDD" id="cd00082">
    <property type="entry name" value="HisKA"/>
    <property type="match status" value="1"/>
</dbReference>
<dbReference type="OrthoDB" id="1931120at2"/>
<dbReference type="NCBIfam" id="TIGR00229">
    <property type="entry name" value="sensory_box"/>
    <property type="match status" value="1"/>
</dbReference>
<dbReference type="Pfam" id="PF02518">
    <property type="entry name" value="HATPase_c"/>
    <property type="match status" value="1"/>
</dbReference>
<dbReference type="Gene3D" id="3.30.565.10">
    <property type="entry name" value="Histidine kinase-like ATPase, C-terminal domain"/>
    <property type="match status" value="1"/>
</dbReference>
<evidence type="ECO:0000256" key="1">
    <source>
        <dbReference type="ARBA" id="ARBA00000085"/>
    </source>
</evidence>
<dbReference type="SMART" id="SM00387">
    <property type="entry name" value="HATPase_c"/>
    <property type="match status" value="1"/>
</dbReference>
<dbReference type="InterPro" id="IPR036097">
    <property type="entry name" value="HisK_dim/P_sf"/>
</dbReference>
<keyword evidence="4" id="KW-0808">Transferase</keyword>
<dbReference type="InterPro" id="IPR036890">
    <property type="entry name" value="HATPase_C_sf"/>
</dbReference>
<evidence type="ECO:0000256" key="2">
    <source>
        <dbReference type="ARBA" id="ARBA00012438"/>
    </source>
</evidence>
<keyword evidence="7" id="KW-0067">ATP-binding</keyword>
<dbReference type="SUPFAM" id="SSF52172">
    <property type="entry name" value="CheY-like"/>
    <property type="match status" value="1"/>
</dbReference>
<feature type="modified residue" description="4-aspartylphosphate" evidence="9">
    <location>
        <position position="59"/>
    </location>
</feature>
<evidence type="ECO:0000313" key="13">
    <source>
        <dbReference type="Proteomes" id="UP000249248"/>
    </source>
</evidence>
<dbReference type="AlphaFoldDB" id="A0A2W1MZX6"/>
<dbReference type="RefSeq" id="WP_111061940.1">
    <property type="nucleotide sequence ID" value="NZ_JBHUCU010000002.1"/>
</dbReference>
<dbReference type="Gene3D" id="1.10.287.130">
    <property type="match status" value="1"/>
</dbReference>
<dbReference type="InterPro" id="IPR035965">
    <property type="entry name" value="PAS-like_dom_sf"/>
</dbReference>
<dbReference type="SUPFAM" id="SSF55874">
    <property type="entry name" value="ATPase domain of HSP90 chaperone/DNA topoisomerase II/histidine kinase"/>
    <property type="match status" value="1"/>
</dbReference>
<dbReference type="PANTHER" id="PTHR43065">
    <property type="entry name" value="SENSOR HISTIDINE KINASE"/>
    <property type="match status" value="1"/>
</dbReference>
<reference evidence="12 13" key="1">
    <citation type="submission" date="2018-06" db="EMBL/GenBank/DDBJ databases">
        <title>The draft genome sequence of Crocinitomix sp. SM1701.</title>
        <authorList>
            <person name="Zhang X."/>
        </authorList>
    </citation>
    <scope>NUCLEOTIDE SEQUENCE [LARGE SCALE GENOMIC DNA]</scope>
    <source>
        <strain evidence="12 13">SM1701</strain>
    </source>
</reference>
<dbReference type="InterPro" id="IPR000014">
    <property type="entry name" value="PAS"/>
</dbReference>
<keyword evidence="8" id="KW-0902">Two-component regulatory system</keyword>
<dbReference type="InterPro" id="IPR003661">
    <property type="entry name" value="HisK_dim/P_dom"/>
</dbReference>
<evidence type="ECO:0000256" key="8">
    <source>
        <dbReference type="ARBA" id="ARBA00023012"/>
    </source>
</evidence>
<evidence type="ECO:0000256" key="6">
    <source>
        <dbReference type="ARBA" id="ARBA00022777"/>
    </source>
</evidence>
<dbReference type="PROSITE" id="PS50110">
    <property type="entry name" value="RESPONSE_REGULATORY"/>
    <property type="match status" value="1"/>
</dbReference>
<proteinExistence type="predicted"/>
<comment type="caution">
    <text evidence="12">The sequence shown here is derived from an EMBL/GenBank/DDBJ whole genome shotgun (WGS) entry which is preliminary data.</text>
</comment>
<keyword evidence="3 9" id="KW-0597">Phosphoprotein</keyword>
<evidence type="ECO:0000259" key="11">
    <source>
        <dbReference type="PROSITE" id="PS50110"/>
    </source>
</evidence>
<gene>
    <name evidence="12" type="ORF">DNU06_03995</name>
</gene>
<dbReference type="Pfam" id="PF00072">
    <property type="entry name" value="Response_reg"/>
    <property type="match status" value="1"/>
</dbReference>
<dbReference type="Proteomes" id="UP000249248">
    <property type="component" value="Unassembled WGS sequence"/>
</dbReference>
<feature type="domain" description="Response regulatory" evidence="11">
    <location>
        <begin position="7"/>
        <end position="122"/>
    </location>
</feature>
<dbReference type="PANTHER" id="PTHR43065:SF10">
    <property type="entry name" value="PEROXIDE STRESS-ACTIVATED HISTIDINE KINASE MAK3"/>
    <property type="match status" value="1"/>
</dbReference>
<protein>
    <recommendedName>
        <fullName evidence="2">histidine kinase</fullName>
        <ecNumber evidence="2">2.7.13.3</ecNumber>
    </recommendedName>
</protein>
<dbReference type="EMBL" id="QKSB01000002">
    <property type="protein sequence ID" value="PZE17789.1"/>
    <property type="molecule type" value="Genomic_DNA"/>
</dbReference>
<evidence type="ECO:0000256" key="4">
    <source>
        <dbReference type="ARBA" id="ARBA00022679"/>
    </source>
</evidence>
<dbReference type="CDD" id="cd00156">
    <property type="entry name" value="REC"/>
    <property type="match status" value="1"/>
</dbReference>
<comment type="catalytic activity">
    <reaction evidence="1">
        <text>ATP + protein L-histidine = ADP + protein N-phospho-L-histidine.</text>
        <dbReference type="EC" id="2.7.13.3"/>
    </reaction>
</comment>
<dbReference type="CDD" id="cd00075">
    <property type="entry name" value="HATPase"/>
    <property type="match status" value="1"/>
</dbReference>
<dbReference type="GO" id="GO:0005524">
    <property type="term" value="F:ATP binding"/>
    <property type="evidence" value="ECO:0007669"/>
    <property type="project" value="UniProtKB-KW"/>
</dbReference>
<keyword evidence="6" id="KW-0418">Kinase</keyword>
<dbReference type="InterPro" id="IPR001789">
    <property type="entry name" value="Sig_transdc_resp-reg_receiver"/>
</dbReference>